<reference evidence="1" key="1">
    <citation type="submission" date="2020-01" db="EMBL/GenBank/DDBJ databases">
        <authorList>
            <person name="Meier V. D."/>
            <person name="Meier V D."/>
        </authorList>
    </citation>
    <scope>NUCLEOTIDE SEQUENCE</scope>
    <source>
        <strain evidence="1">HLG_WM_MAG_09</strain>
    </source>
</reference>
<sequence>MEVEERIQQAVNEVGCEATALAIAQHDTDGSPVMTGNIKWTSRSRNPKTYHTPYGDVKVERHVYQTSRGGKIYVPLESVARIINSATPRFAQQVANKYARLNAGEVCSGLWDNHGRKVSRVKVQSLADCVGSIAQAKEETRSYQTPVLDGAASTAMCSRLLTVNDGWREAMVGTLSLYNSEGQRQYMTYFGAAPEYGKAAFLKRYLKELAHIRTLYPDALYLGTADGAKDNWHFLCEHTDGQILDYYHATEYLTKVAPAAYPQKTGKPKREQ</sequence>
<dbReference type="AlphaFoldDB" id="A0A6S6U6X8"/>
<dbReference type="EMBL" id="CACVAT010000439">
    <property type="protein sequence ID" value="CAA6827414.1"/>
    <property type="molecule type" value="Genomic_DNA"/>
</dbReference>
<gene>
    <name evidence="1" type="ORF">HELGO_WM19332</name>
</gene>
<protein>
    <recommendedName>
        <fullName evidence="2">ISKra4 family transposase</fullName>
    </recommendedName>
</protein>
<evidence type="ECO:0000313" key="1">
    <source>
        <dbReference type="EMBL" id="CAA6827414.1"/>
    </source>
</evidence>
<name>A0A6S6U6X8_9GAMM</name>
<evidence type="ECO:0008006" key="2">
    <source>
        <dbReference type="Google" id="ProtNLM"/>
    </source>
</evidence>
<organism evidence="1">
    <name type="scientific">uncultured Thiotrichaceae bacterium</name>
    <dbReference type="NCBI Taxonomy" id="298394"/>
    <lineage>
        <taxon>Bacteria</taxon>
        <taxon>Pseudomonadati</taxon>
        <taxon>Pseudomonadota</taxon>
        <taxon>Gammaproteobacteria</taxon>
        <taxon>Thiotrichales</taxon>
        <taxon>Thiotrichaceae</taxon>
        <taxon>environmental samples</taxon>
    </lineage>
</organism>
<proteinExistence type="predicted"/>
<accession>A0A6S6U6X8</accession>